<dbReference type="AlphaFoldDB" id="C4R3J6"/>
<dbReference type="Proteomes" id="UP000000314">
    <property type="component" value="Chromosome 3"/>
</dbReference>
<dbReference type="RefSeq" id="XP_002492311.1">
    <property type="nucleotide sequence ID" value="XM_002492266.1"/>
</dbReference>
<dbReference type="OrthoDB" id="10411704at2759"/>
<sequence>MNYSYRQEELDCYFEFQCSTIVESVDAYPFRLEITRSIESVLDDPQPELTLNNAVEKSSLLTMGDILFGRKKQCFNGPPVKGTQWTTNSLRKTADSKPNEKPLKGLLAPSTDSISENVFTFNSSSHSLVEPAKVEDQLLAINSQNTNSSNPGSEVNLYSRSCSIM</sequence>
<reference evidence="1 2" key="1">
    <citation type="journal article" date="2009" name="Nat. Biotechnol.">
        <title>Genome sequence of the recombinant protein production host Pichia pastoris.</title>
        <authorList>
            <person name="De Schutter K."/>
            <person name="Lin Y.C."/>
            <person name="Tiels P."/>
            <person name="Van Hecke A."/>
            <person name="Glinka S."/>
            <person name="Weber-Lehmann J."/>
            <person name="Rouze P."/>
            <person name="Van de Peer Y."/>
            <person name="Callewaert N."/>
        </authorList>
    </citation>
    <scope>NUCLEOTIDE SEQUENCE [LARGE SCALE GENOMIC DNA]</scope>
    <source>
        <strain evidence="2">GS115 / ATCC 20864</strain>
    </source>
</reference>
<proteinExistence type="predicted"/>
<evidence type="ECO:0000313" key="2">
    <source>
        <dbReference type="Proteomes" id="UP000000314"/>
    </source>
</evidence>
<dbReference type="EMBL" id="FN392321">
    <property type="protein sequence ID" value="CAY70031.1"/>
    <property type="molecule type" value="Genomic_DNA"/>
</dbReference>
<protein>
    <submittedName>
        <fullName evidence="1">Uncharacterized protein</fullName>
    </submittedName>
</protein>
<dbReference type="KEGG" id="ppa:PAS_chr3_0102"/>
<gene>
    <name evidence="1" type="ordered locus">PAS_chr3_0102</name>
</gene>
<organism evidence="1 2">
    <name type="scientific">Komagataella phaffii (strain GS115 / ATCC 20864)</name>
    <name type="common">Yeast</name>
    <name type="synonym">Pichia pastoris</name>
    <dbReference type="NCBI Taxonomy" id="644223"/>
    <lineage>
        <taxon>Eukaryota</taxon>
        <taxon>Fungi</taxon>
        <taxon>Dikarya</taxon>
        <taxon>Ascomycota</taxon>
        <taxon>Saccharomycotina</taxon>
        <taxon>Pichiomycetes</taxon>
        <taxon>Pichiales</taxon>
        <taxon>Pichiaceae</taxon>
        <taxon>Komagataella</taxon>
    </lineage>
</organism>
<accession>C4R3J6</accession>
<dbReference type="InParanoid" id="C4R3J6"/>
<name>C4R3J6_KOMPG</name>
<keyword evidence="2" id="KW-1185">Reference proteome</keyword>
<dbReference type="GeneID" id="8199383"/>
<evidence type="ECO:0000313" key="1">
    <source>
        <dbReference type="EMBL" id="CAY70031.1"/>
    </source>
</evidence>
<dbReference type="HOGENOM" id="CLU_1611405_0_0_1"/>